<keyword evidence="4" id="KW-1003">Cell membrane</keyword>
<dbReference type="SUPFAM" id="SSF161098">
    <property type="entry name" value="MetI-like"/>
    <property type="match status" value="1"/>
</dbReference>
<dbReference type="RefSeq" id="WP_115848917.1">
    <property type="nucleotide sequence ID" value="NZ_QTUC01000001.1"/>
</dbReference>
<evidence type="ECO:0000259" key="10">
    <source>
        <dbReference type="PROSITE" id="PS50928"/>
    </source>
</evidence>
<comment type="similarity">
    <text evidence="2">Belongs to the binding-protein-dependent transport system permease family. HisMQ subfamily.</text>
</comment>
<evidence type="ECO:0000256" key="6">
    <source>
        <dbReference type="ARBA" id="ARBA00022970"/>
    </source>
</evidence>
<dbReference type="InterPro" id="IPR000515">
    <property type="entry name" value="MetI-like"/>
</dbReference>
<dbReference type="InterPro" id="IPR035906">
    <property type="entry name" value="MetI-like_sf"/>
</dbReference>
<dbReference type="PANTHER" id="PTHR30614">
    <property type="entry name" value="MEMBRANE COMPONENT OF AMINO ACID ABC TRANSPORTER"/>
    <property type="match status" value="1"/>
</dbReference>
<dbReference type="GO" id="GO:0022857">
    <property type="term" value="F:transmembrane transporter activity"/>
    <property type="evidence" value="ECO:0007669"/>
    <property type="project" value="InterPro"/>
</dbReference>
<evidence type="ECO:0000256" key="2">
    <source>
        <dbReference type="ARBA" id="ARBA00010072"/>
    </source>
</evidence>
<dbReference type="AlphaFoldDB" id="A0A3D9V0Y3"/>
<feature type="transmembrane region" description="Helical" evidence="9">
    <location>
        <begin position="50"/>
        <end position="71"/>
    </location>
</feature>
<keyword evidence="5 9" id="KW-0812">Transmembrane</keyword>
<sequence>MYWTELGSRLVEGFTVTLQLLVVSALIATALGTVLAAMRVSPIPPLRAFATAYVTVFRNTPLVVLFLIAVVALPELGLLRGSFFWRAVVALSVYTAAFVCEVLRSGINTVHTGQAEAARSLGMTFTQSLRLVVLPQAFRAVIPPLASVYIALTKNTSVASAFGITEATYQLSDLIEDFPGSLYYSFLGIAVGYVAIVLVISGVAAFLERQVAVTR</sequence>
<accession>A0A3D9V0Y3</accession>
<dbReference type="PROSITE" id="PS50928">
    <property type="entry name" value="ABC_TM1"/>
    <property type="match status" value="1"/>
</dbReference>
<dbReference type="InterPro" id="IPR010065">
    <property type="entry name" value="AA_ABC_transptr_permease_3TM"/>
</dbReference>
<comment type="subcellular location">
    <subcellularLocation>
        <location evidence="1 9">Cell membrane</location>
        <topology evidence="1 9">Multi-pass membrane protein</topology>
    </subcellularLocation>
</comment>
<evidence type="ECO:0000256" key="3">
    <source>
        <dbReference type="ARBA" id="ARBA00022448"/>
    </source>
</evidence>
<protein>
    <submittedName>
        <fullName evidence="11">Glutamate transport system permease protein</fullName>
    </submittedName>
</protein>
<keyword evidence="12" id="KW-1185">Reference proteome</keyword>
<dbReference type="Pfam" id="PF00528">
    <property type="entry name" value="BPD_transp_1"/>
    <property type="match status" value="1"/>
</dbReference>
<feature type="transmembrane region" description="Helical" evidence="9">
    <location>
        <begin position="182"/>
        <end position="207"/>
    </location>
</feature>
<dbReference type="OrthoDB" id="3181282at2"/>
<dbReference type="InterPro" id="IPR043429">
    <property type="entry name" value="ArtM/GltK/GlnP/TcyL/YhdX-like"/>
</dbReference>
<dbReference type="GO" id="GO:0043190">
    <property type="term" value="C:ATP-binding cassette (ABC) transporter complex"/>
    <property type="evidence" value="ECO:0007669"/>
    <property type="project" value="InterPro"/>
</dbReference>
<organism evidence="11 12">
    <name type="scientific">Thermasporomyces composti</name>
    <dbReference type="NCBI Taxonomy" id="696763"/>
    <lineage>
        <taxon>Bacteria</taxon>
        <taxon>Bacillati</taxon>
        <taxon>Actinomycetota</taxon>
        <taxon>Actinomycetes</taxon>
        <taxon>Propionibacteriales</taxon>
        <taxon>Nocardioidaceae</taxon>
        <taxon>Thermasporomyces</taxon>
    </lineage>
</organism>
<gene>
    <name evidence="11" type="ORF">DFJ64_0437</name>
</gene>
<dbReference type="CDD" id="cd06261">
    <property type="entry name" value="TM_PBP2"/>
    <property type="match status" value="1"/>
</dbReference>
<evidence type="ECO:0000313" key="12">
    <source>
        <dbReference type="Proteomes" id="UP000256485"/>
    </source>
</evidence>
<feature type="transmembrane region" description="Helical" evidence="9">
    <location>
        <begin position="20"/>
        <end position="38"/>
    </location>
</feature>
<feature type="transmembrane region" description="Helical" evidence="9">
    <location>
        <begin position="83"/>
        <end position="103"/>
    </location>
</feature>
<evidence type="ECO:0000256" key="5">
    <source>
        <dbReference type="ARBA" id="ARBA00022692"/>
    </source>
</evidence>
<dbReference type="Proteomes" id="UP000256485">
    <property type="component" value="Unassembled WGS sequence"/>
</dbReference>
<keyword evidence="3 9" id="KW-0813">Transport</keyword>
<evidence type="ECO:0000256" key="7">
    <source>
        <dbReference type="ARBA" id="ARBA00022989"/>
    </source>
</evidence>
<dbReference type="PANTHER" id="PTHR30614:SF37">
    <property type="entry name" value="AMINO-ACID ABC TRANSPORTER PERMEASE PROTEIN YHDX-RELATED"/>
    <property type="match status" value="1"/>
</dbReference>
<dbReference type="GO" id="GO:0006865">
    <property type="term" value="P:amino acid transport"/>
    <property type="evidence" value="ECO:0007669"/>
    <property type="project" value="UniProtKB-KW"/>
</dbReference>
<evidence type="ECO:0000256" key="1">
    <source>
        <dbReference type="ARBA" id="ARBA00004651"/>
    </source>
</evidence>
<evidence type="ECO:0000313" key="11">
    <source>
        <dbReference type="EMBL" id="REF35066.1"/>
    </source>
</evidence>
<evidence type="ECO:0000256" key="8">
    <source>
        <dbReference type="ARBA" id="ARBA00023136"/>
    </source>
</evidence>
<proteinExistence type="inferred from homology"/>
<dbReference type="EMBL" id="QTUC01000001">
    <property type="protein sequence ID" value="REF35066.1"/>
    <property type="molecule type" value="Genomic_DNA"/>
</dbReference>
<keyword evidence="6" id="KW-0029">Amino-acid transport</keyword>
<evidence type="ECO:0000256" key="9">
    <source>
        <dbReference type="RuleBase" id="RU363032"/>
    </source>
</evidence>
<feature type="domain" description="ABC transmembrane type-1" evidence="10">
    <location>
        <begin position="14"/>
        <end position="204"/>
    </location>
</feature>
<name>A0A3D9V0Y3_THECX</name>
<keyword evidence="7 9" id="KW-1133">Transmembrane helix</keyword>
<dbReference type="Gene3D" id="1.10.3720.10">
    <property type="entry name" value="MetI-like"/>
    <property type="match status" value="1"/>
</dbReference>
<reference evidence="11 12" key="1">
    <citation type="submission" date="2018-08" db="EMBL/GenBank/DDBJ databases">
        <title>Sequencing the genomes of 1000 actinobacteria strains.</title>
        <authorList>
            <person name="Klenk H.-P."/>
        </authorList>
    </citation>
    <scope>NUCLEOTIDE SEQUENCE [LARGE SCALE GENOMIC DNA]</scope>
    <source>
        <strain evidence="11 12">DSM 22891</strain>
    </source>
</reference>
<keyword evidence="8 9" id="KW-0472">Membrane</keyword>
<comment type="caution">
    <text evidence="11">The sequence shown here is derived from an EMBL/GenBank/DDBJ whole genome shotgun (WGS) entry which is preliminary data.</text>
</comment>
<feature type="transmembrane region" description="Helical" evidence="9">
    <location>
        <begin position="129"/>
        <end position="152"/>
    </location>
</feature>
<dbReference type="NCBIfam" id="TIGR01726">
    <property type="entry name" value="HEQRo_perm_3TM"/>
    <property type="match status" value="1"/>
</dbReference>
<evidence type="ECO:0000256" key="4">
    <source>
        <dbReference type="ARBA" id="ARBA00022475"/>
    </source>
</evidence>